<evidence type="ECO:0008006" key="6">
    <source>
        <dbReference type="Google" id="ProtNLM"/>
    </source>
</evidence>
<dbReference type="PANTHER" id="PTHR31205">
    <property type="entry name" value="ACTIN CROSS-LINKING PROTEIN (DUF569)"/>
    <property type="match status" value="1"/>
</dbReference>
<evidence type="ECO:0000259" key="3">
    <source>
        <dbReference type="Pfam" id="PF22932"/>
    </source>
</evidence>
<proteinExistence type="predicted"/>
<dbReference type="Pfam" id="PF22932">
    <property type="entry name" value="Ubiq_DUF_assoc"/>
    <property type="match status" value="1"/>
</dbReference>
<dbReference type="CDD" id="cd23340">
    <property type="entry name" value="beta-trefoil_FSCN_ACP-like"/>
    <property type="match status" value="1"/>
</dbReference>
<accession>A0AAV5ELD7</accession>
<dbReference type="Proteomes" id="UP001054889">
    <property type="component" value="Unassembled WGS sequence"/>
</dbReference>
<gene>
    <name evidence="4" type="primary">gb11146</name>
    <name evidence="4" type="ORF">PR202_gb11146</name>
</gene>
<evidence type="ECO:0000256" key="1">
    <source>
        <dbReference type="SAM" id="MobiDB-lite"/>
    </source>
</evidence>
<protein>
    <recommendedName>
        <fullName evidence="6">DUF569 domain-containing protein</fullName>
    </recommendedName>
</protein>
<comment type="caution">
    <text evidence="4">The sequence shown here is derived from an EMBL/GenBank/DDBJ whole genome shotgun (WGS) entry which is preliminary data.</text>
</comment>
<feature type="domain" description="DUF569" evidence="3">
    <location>
        <begin position="204"/>
        <end position="282"/>
    </location>
</feature>
<dbReference type="EMBL" id="BQKI01000076">
    <property type="protein sequence ID" value="GJN23495.1"/>
    <property type="molecule type" value="Genomic_DNA"/>
</dbReference>
<feature type="region of interest" description="Disordered" evidence="1">
    <location>
        <begin position="1"/>
        <end position="21"/>
    </location>
</feature>
<dbReference type="AlphaFoldDB" id="A0AAV5ELD7"/>
<sequence length="297" mass="32338">MRASSSSSGGGGAAAAAAEEETAPFEDGQYVRLVNRGRGGYLSADDTGRGVSVDRRRGAAATAWAVQILRTPRAAHVLLRGAYGRYLAVTGDAPRPGHAGFHVAQCVFDDAGDRHVEWWTAPGSRGSVLLLHGTAGGLRALRANGRYKRWHTGVTVEAVNFSRVTSMMEWEVQVIPMTVERPPYQPRPASAAIRWHEGCQKEVEISFVRADDSGSFERQGWIEMLFEGRSLSELGNEIATRIGCGLTFENLTLFVLGGRLARPTPLLTDLPFRDDPVMIVVFVDGTPGIRVSTFFFF</sequence>
<dbReference type="InterPro" id="IPR054726">
    <property type="entry name" value="Ubiq_DUF569-assoc"/>
</dbReference>
<dbReference type="InterPro" id="IPR007679">
    <property type="entry name" value="DUF569"/>
</dbReference>
<dbReference type="SUPFAM" id="SSF50405">
    <property type="entry name" value="Actin-crosslinking proteins"/>
    <property type="match status" value="1"/>
</dbReference>
<reference evidence="4" key="2">
    <citation type="submission" date="2021-12" db="EMBL/GenBank/DDBJ databases">
        <title>Resequencing data analysis of finger millet.</title>
        <authorList>
            <person name="Hatakeyama M."/>
            <person name="Aluri S."/>
            <person name="Balachadran M.T."/>
            <person name="Sivarajan S.R."/>
            <person name="Poveda L."/>
            <person name="Shimizu-Inatsugi R."/>
            <person name="Schlapbach R."/>
            <person name="Sreeman S.M."/>
            <person name="Shimizu K.K."/>
        </authorList>
    </citation>
    <scope>NUCLEOTIDE SEQUENCE</scope>
</reference>
<name>A0AAV5ELD7_ELECO</name>
<reference evidence="4" key="1">
    <citation type="journal article" date="2018" name="DNA Res.">
        <title>Multiple hybrid de novo genome assembly of finger millet, an orphan allotetraploid crop.</title>
        <authorList>
            <person name="Hatakeyama M."/>
            <person name="Aluri S."/>
            <person name="Balachadran M.T."/>
            <person name="Sivarajan S.R."/>
            <person name="Patrignani A."/>
            <person name="Gruter S."/>
            <person name="Poveda L."/>
            <person name="Shimizu-Inatsugi R."/>
            <person name="Baeten J."/>
            <person name="Francoijs K.J."/>
            <person name="Nataraja K.N."/>
            <person name="Reddy Y.A.N."/>
            <person name="Phadnis S."/>
            <person name="Ravikumar R.L."/>
            <person name="Schlapbach R."/>
            <person name="Sreeman S.M."/>
            <person name="Shimizu K.K."/>
        </authorList>
    </citation>
    <scope>NUCLEOTIDE SEQUENCE</scope>
</reference>
<feature type="domain" description="DUF569" evidence="2">
    <location>
        <begin position="25"/>
        <end position="170"/>
    </location>
</feature>
<organism evidence="4 5">
    <name type="scientific">Eleusine coracana subsp. coracana</name>
    <dbReference type="NCBI Taxonomy" id="191504"/>
    <lineage>
        <taxon>Eukaryota</taxon>
        <taxon>Viridiplantae</taxon>
        <taxon>Streptophyta</taxon>
        <taxon>Embryophyta</taxon>
        <taxon>Tracheophyta</taxon>
        <taxon>Spermatophyta</taxon>
        <taxon>Magnoliopsida</taxon>
        <taxon>Liliopsida</taxon>
        <taxon>Poales</taxon>
        <taxon>Poaceae</taxon>
        <taxon>PACMAD clade</taxon>
        <taxon>Chloridoideae</taxon>
        <taxon>Cynodonteae</taxon>
        <taxon>Eleusininae</taxon>
        <taxon>Eleusine</taxon>
    </lineage>
</organism>
<evidence type="ECO:0000313" key="4">
    <source>
        <dbReference type="EMBL" id="GJN23495.1"/>
    </source>
</evidence>
<dbReference type="InterPro" id="IPR008999">
    <property type="entry name" value="Actin-crosslinking"/>
</dbReference>
<evidence type="ECO:0000313" key="5">
    <source>
        <dbReference type="Proteomes" id="UP001054889"/>
    </source>
</evidence>
<keyword evidence="5" id="KW-1185">Reference proteome</keyword>
<evidence type="ECO:0000259" key="2">
    <source>
        <dbReference type="Pfam" id="PF04601"/>
    </source>
</evidence>
<dbReference type="Pfam" id="PF04601">
    <property type="entry name" value="DUF569"/>
    <property type="match status" value="1"/>
</dbReference>
<dbReference type="PANTHER" id="PTHR31205:SF4">
    <property type="entry name" value="DUF569 DOMAIN-CONTAINING PROTEIN"/>
    <property type="match status" value="1"/>
</dbReference>